<dbReference type="Proteomes" id="UP001347796">
    <property type="component" value="Unassembled WGS sequence"/>
</dbReference>
<protein>
    <recommendedName>
        <fullName evidence="4">WAP domain-containing protein</fullName>
    </recommendedName>
</protein>
<organism evidence="2 3">
    <name type="scientific">Patella caerulea</name>
    <name type="common">Rayed Mediterranean limpet</name>
    <dbReference type="NCBI Taxonomy" id="87958"/>
    <lineage>
        <taxon>Eukaryota</taxon>
        <taxon>Metazoa</taxon>
        <taxon>Spiralia</taxon>
        <taxon>Lophotrochozoa</taxon>
        <taxon>Mollusca</taxon>
        <taxon>Gastropoda</taxon>
        <taxon>Patellogastropoda</taxon>
        <taxon>Patelloidea</taxon>
        <taxon>Patellidae</taxon>
        <taxon>Patella</taxon>
    </lineage>
</organism>
<dbReference type="SMART" id="SM00289">
    <property type="entry name" value="WR1"/>
    <property type="match status" value="1"/>
</dbReference>
<evidence type="ECO:0000313" key="2">
    <source>
        <dbReference type="EMBL" id="KAK6175483.1"/>
    </source>
</evidence>
<sequence length="136" mass="15190">MLLKVLIFTACICLVAEAFQLQRSYYRKKAMSCSTSSECPVGSSCRDANGYILYIREGPHGPIQFLGSNNQGTCGVGAQPSDICDRSSECPAGYECYREMSGYCCPPKRCVTQQYAAERREYWANCRPPTCYYPAK</sequence>
<comment type="caution">
    <text evidence="2">The sequence shown here is derived from an EMBL/GenBank/DDBJ whole genome shotgun (WGS) entry which is preliminary data.</text>
</comment>
<dbReference type="AlphaFoldDB" id="A0AAN8PI33"/>
<evidence type="ECO:0000256" key="1">
    <source>
        <dbReference type="SAM" id="SignalP"/>
    </source>
</evidence>
<evidence type="ECO:0000313" key="3">
    <source>
        <dbReference type="Proteomes" id="UP001347796"/>
    </source>
</evidence>
<dbReference type="InterPro" id="IPR006150">
    <property type="entry name" value="Cys_repeat_1"/>
</dbReference>
<feature type="chain" id="PRO_5042853425" description="WAP domain-containing protein" evidence="1">
    <location>
        <begin position="19"/>
        <end position="136"/>
    </location>
</feature>
<proteinExistence type="predicted"/>
<dbReference type="EMBL" id="JAZGQO010000010">
    <property type="protein sequence ID" value="KAK6175483.1"/>
    <property type="molecule type" value="Genomic_DNA"/>
</dbReference>
<reference evidence="2 3" key="1">
    <citation type="submission" date="2024-01" db="EMBL/GenBank/DDBJ databases">
        <title>The genome of the rayed Mediterranean limpet Patella caerulea (Linnaeus, 1758).</title>
        <authorList>
            <person name="Anh-Thu Weber A."/>
            <person name="Halstead-Nussloch G."/>
        </authorList>
    </citation>
    <scope>NUCLEOTIDE SEQUENCE [LARGE SCALE GENOMIC DNA]</scope>
    <source>
        <strain evidence="2">AATW-2023a</strain>
        <tissue evidence="2">Whole specimen</tissue>
    </source>
</reference>
<keyword evidence="3" id="KW-1185">Reference proteome</keyword>
<feature type="signal peptide" evidence="1">
    <location>
        <begin position="1"/>
        <end position="18"/>
    </location>
</feature>
<name>A0AAN8PI33_PATCE</name>
<evidence type="ECO:0008006" key="4">
    <source>
        <dbReference type="Google" id="ProtNLM"/>
    </source>
</evidence>
<keyword evidence="1" id="KW-0732">Signal</keyword>
<gene>
    <name evidence="2" type="ORF">SNE40_013942</name>
</gene>
<accession>A0AAN8PI33</accession>